<dbReference type="EMBL" id="LBXN01000025">
    <property type="protein sequence ID" value="KKR33051.1"/>
    <property type="molecule type" value="Genomic_DNA"/>
</dbReference>
<dbReference type="Pfam" id="PF02604">
    <property type="entry name" value="PhdYeFM_antitox"/>
    <property type="match status" value="1"/>
</dbReference>
<accession>A0A0G0Q6S3</accession>
<dbReference type="Proteomes" id="UP000034539">
    <property type="component" value="Unassembled WGS sequence"/>
</dbReference>
<comment type="function">
    <text evidence="2">Antitoxin component of a type II toxin-antitoxin (TA) system.</text>
</comment>
<dbReference type="SUPFAM" id="SSF143120">
    <property type="entry name" value="YefM-like"/>
    <property type="match status" value="1"/>
</dbReference>
<sequence>MTKTISAYDARTNFGEILNEVYYKNEEVIVTKTGKPMVKIVRAPGETPKEDFESIWQDFQKLAREGKQIDLVEFVRKDRDSGHKLNY</sequence>
<dbReference type="AlphaFoldDB" id="A0A0G0Q6S3"/>
<evidence type="ECO:0000256" key="2">
    <source>
        <dbReference type="RuleBase" id="RU362080"/>
    </source>
</evidence>
<dbReference type="Gene3D" id="3.40.1620.10">
    <property type="entry name" value="YefM-like domain"/>
    <property type="match status" value="1"/>
</dbReference>
<protein>
    <recommendedName>
        <fullName evidence="2">Antitoxin</fullName>
    </recommendedName>
</protein>
<organism evidence="3 4">
    <name type="scientific">Candidatus Gottesmanbacteria bacterium GW2011_GWC2_39_8</name>
    <dbReference type="NCBI Taxonomy" id="1618450"/>
    <lineage>
        <taxon>Bacteria</taxon>
        <taxon>Candidatus Gottesmaniibacteriota</taxon>
    </lineage>
</organism>
<comment type="caution">
    <text evidence="3">The sequence shown here is derived from an EMBL/GenBank/DDBJ whole genome shotgun (WGS) entry which is preliminary data.</text>
</comment>
<evidence type="ECO:0000313" key="3">
    <source>
        <dbReference type="EMBL" id="KKR33051.1"/>
    </source>
</evidence>
<proteinExistence type="inferred from homology"/>
<evidence type="ECO:0000256" key="1">
    <source>
        <dbReference type="ARBA" id="ARBA00009981"/>
    </source>
</evidence>
<name>A0A0G0Q6S3_9BACT</name>
<dbReference type="NCBIfam" id="TIGR01552">
    <property type="entry name" value="phd_fam"/>
    <property type="match status" value="1"/>
</dbReference>
<gene>
    <name evidence="3" type="ORF">UT63_C0025G0028</name>
</gene>
<dbReference type="InterPro" id="IPR036165">
    <property type="entry name" value="YefM-like_sf"/>
</dbReference>
<dbReference type="InterPro" id="IPR006442">
    <property type="entry name" value="Antitoxin_Phd/YefM"/>
</dbReference>
<evidence type="ECO:0000313" key="4">
    <source>
        <dbReference type="Proteomes" id="UP000034539"/>
    </source>
</evidence>
<reference evidence="3 4" key="1">
    <citation type="journal article" date="2015" name="Nature">
        <title>rRNA introns, odd ribosomes, and small enigmatic genomes across a large radiation of phyla.</title>
        <authorList>
            <person name="Brown C.T."/>
            <person name="Hug L.A."/>
            <person name="Thomas B.C."/>
            <person name="Sharon I."/>
            <person name="Castelle C.J."/>
            <person name="Singh A."/>
            <person name="Wilkins M.J."/>
            <person name="Williams K.H."/>
            <person name="Banfield J.F."/>
        </authorList>
    </citation>
    <scope>NUCLEOTIDE SEQUENCE [LARGE SCALE GENOMIC DNA]</scope>
</reference>
<comment type="similarity">
    <text evidence="1 2">Belongs to the phD/YefM antitoxin family.</text>
</comment>